<dbReference type="AlphaFoldDB" id="A0A250VVR7"/>
<reference evidence="2" key="1">
    <citation type="submission" date="2017-05" db="EMBL/GenBank/DDBJ databases">
        <title>Streptomyces olivochromogenes NBRC 3561 whole genome shotgun sequence.</title>
        <authorList>
            <person name="Dohra H."/>
            <person name="Kodani S."/>
        </authorList>
    </citation>
    <scope>NUCLEOTIDE SEQUENCE [LARGE SCALE GENOMIC DNA]</scope>
    <source>
        <strain evidence="2">NBRC 3561</strain>
    </source>
</reference>
<organism evidence="1 2">
    <name type="scientific">Streptomyces olivochromogenes</name>
    <dbReference type="NCBI Taxonomy" id="1963"/>
    <lineage>
        <taxon>Bacteria</taxon>
        <taxon>Bacillati</taxon>
        <taxon>Actinomycetota</taxon>
        <taxon>Actinomycetes</taxon>
        <taxon>Kitasatosporales</taxon>
        <taxon>Streptomycetaceae</taxon>
        <taxon>Streptomyces</taxon>
    </lineage>
</organism>
<gene>
    <name evidence="1" type="ORF">SO3561_09941</name>
</gene>
<comment type="caution">
    <text evidence="1">The sequence shown here is derived from an EMBL/GenBank/DDBJ whole genome shotgun (WGS) entry which is preliminary data.</text>
</comment>
<accession>A0A250VVR7</accession>
<name>A0A250VVR7_STROL</name>
<sequence>MPRITHGARFRFRALWQTRDRRPNGFVVPQLTHLDSDGVPGKDMCDPRAPTGVLLALAGLCADLTLFAVQPVSPPARCDTSEAGCR</sequence>
<protein>
    <submittedName>
        <fullName evidence="1">Uncharacterized protein</fullName>
    </submittedName>
</protein>
<evidence type="ECO:0000313" key="1">
    <source>
        <dbReference type="EMBL" id="GAX58368.1"/>
    </source>
</evidence>
<dbReference type="EMBL" id="BDQI01000051">
    <property type="protein sequence ID" value="GAX58368.1"/>
    <property type="molecule type" value="Genomic_DNA"/>
</dbReference>
<evidence type="ECO:0000313" key="2">
    <source>
        <dbReference type="Proteomes" id="UP000217446"/>
    </source>
</evidence>
<proteinExistence type="predicted"/>
<keyword evidence="2" id="KW-1185">Reference proteome</keyword>
<dbReference type="STRING" id="1963.AQJ27_47435"/>
<dbReference type="Proteomes" id="UP000217446">
    <property type="component" value="Unassembled WGS sequence"/>
</dbReference>